<evidence type="ECO:0000313" key="1">
    <source>
        <dbReference type="EMBL" id="NEV67442.1"/>
    </source>
</evidence>
<protein>
    <recommendedName>
        <fullName evidence="2">ADP-ribosylglycohydrolase</fullName>
    </recommendedName>
</protein>
<comment type="caution">
    <text evidence="1">The sequence shown here is derived from an EMBL/GenBank/DDBJ whole genome shotgun (WGS) entry which is preliminary data.</text>
</comment>
<reference evidence="1" key="1">
    <citation type="submission" date="2014-11" db="EMBL/GenBank/DDBJ databases">
        <authorList>
            <person name="Malar M.C."/>
            <person name="Sen D."/>
            <person name="Tripathy S."/>
        </authorList>
    </citation>
    <scope>NUCLEOTIDE SEQUENCE</scope>
    <source>
        <strain evidence="1">BDU141951</strain>
    </source>
</reference>
<sequence length="273" mass="29160">MVSFRNSQFQAILVGMVMADAISQGQLPWGTVGEGAGAAAQRWSEGAIAQADWCHAIAATLTRSTPSPISEAGAIGAEPETVVDLLADLPRLLSMLDRPPSRTACGDASQTTLSALFYDCLQASLRQDVVALGALRQQISPDSLGAKPSPPMAALRGALELLLTAQGDFQLAVGQGLQSPTAPSGSVLLTAILSAGWGDLPSLPIRHRHWLQQPSPFLQNWLQQRWQIATATQLALWAETLWQRWSGQYGERSVRSPLVAIQPLVPAAHSAYR</sequence>
<evidence type="ECO:0008006" key="2">
    <source>
        <dbReference type="Google" id="ProtNLM"/>
    </source>
</evidence>
<accession>A0A0C1Y2S2</accession>
<gene>
    <name evidence="1" type="ORF">QQ91_009970</name>
</gene>
<name>A0A0C1Y2S2_9CYAN</name>
<dbReference type="EMBL" id="JTHE02000003">
    <property type="protein sequence ID" value="NEV67442.1"/>
    <property type="molecule type" value="Genomic_DNA"/>
</dbReference>
<reference evidence="1" key="3">
    <citation type="submission" date="2020-02" db="EMBL/GenBank/DDBJ databases">
        <authorList>
            <person name="Sarangi A.N."/>
            <person name="Ghosh S."/>
            <person name="Mukherjee M."/>
            <person name="Tripathy S."/>
        </authorList>
    </citation>
    <scope>NUCLEOTIDE SEQUENCE</scope>
    <source>
        <strain evidence="1">BDU141951</strain>
    </source>
</reference>
<organism evidence="1">
    <name type="scientific">Lyngbya confervoides BDU141951</name>
    <dbReference type="NCBI Taxonomy" id="1574623"/>
    <lineage>
        <taxon>Bacteria</taxon>
        <taxon>Bacillati</taxon>
        <taxon>Cyanobacteriota</taxon>
        <taxon>Cyanophyceae</taxon>
        <taxon>Oscillatoriophycideae</taxon>
        <taxon>Oscillatoriales</taxon>
        <taxon>Microcoleaceae</taxon>
        <taxon>Lyngbya</taxon>
    </lineage>
</organism>
<reference evidence="1" key="2">
    <citation type="journal article" date="2015" name="Genome Announc.">
        <title>Draft Genome Sequence of Filamentous Marine Cyanobacterium Lyngbya confervoides Strain BDU141951.</title>
        <authorList>
            <person name="Chandrababunaidu M.M."/>
            <person name="Sen D."/>
            <person name="Tripathy S."/>
        </authorList>
    </citation>
    <scope>NUCLEOTIDE SEQUENCE</scope>
    <source>
        <strain evidence="1">BDU141951</strain>
    </source>
</reference>
<dbReference type="AlphaFoldDB" id="A0A0C1Y2S2"/>
<proteinExistence type="predicted"/>